<proteinExistence type="predicted"/>
<dbReference type="eggNOG" id="ENOG502SZDT">
    <property type="taxonomic scope" value="Eukaryota"/>
</dbReference>
<dbReference type="STRING" id="933388.S8BFK9"/>
<reference evidence="1 2" key="1">
    <citation type="journal article" date="2013" name="PLoS ONE">
        <title>Genomic and secretomic analyses reveal unique features of the lignocellulolytic enzyme system of Penicillium decumbens.</title>
        <authorList>
            <person name="Liu G."/>
            <person name="Zhang L."/>
            <person name="Wei X."/>
            <person name="Zou G."/>
            <person name="Qin Y."/>
            <person name="Ma L."/>
            <person name="Li J."/>
            <person name="Zheng H."/>
            <person name="Wang S."/>
            <person name="Wang C."/>
            <person name="Xun L."/>
            <person name="Zhao G.-P."/>
            <person name="Zhou Z."/>
            <person name="Qu Y."/>
        </authorList>
    </citation>
    <scope>NUCLEOTIDE SEQUENCE [LARGE SCALE GENOMIC DNA]</scope>
    <source>
        <strain evidence="2">114-2 / CGMCC 5302</strain>
    </source>
</reference>
<organism evidence="1 2">
    <name type="scientific">Penicillium oxalicum (strain 114-2 / CGMCC 5302)</name>
    <name type="common">Penicillium decumbens</name>
    <dbReference type="NCBI Taxonomy" id="933388"/>
    <lineage>
        <taxon>Eukaryota</taxon>
        <taxon>Fungi</taxon>
        <taxon>Dikarya</taxon>
        <taxon>Ascomycota</taxon>
        <taxon>Pezizomycotina</taxon>
        <taxon>Eurotiomycetes</taxon>
        <taxon>Eurotiomycetidae</taxon>
        <taxon>Eurotiales</taxon>
        <taxon>Aspergillaceae</taxon>
        <taxon>Penicillium</taxon>
    </lineage>
</organism>
<evidence type="ECO:0000313" key="2">
    <source>
        <dbReference type="Proteomes" id="UP000019376"/>
    </source>
</evidence>
<dbReference type="Gene3D" id="3.30.70.100">
    <property type="match status" value="1"/>
</dbReference>
<protein>
    <submittedName>
        <fullName evidence="1">Uncharacterized protein</fullName>
    </submittedName>
</protein>
<dbReference type="AlphaFoldDB" id="S8BFK9"/>
<dbReference type="OrthoDB" id="3830579at2759"/>
<gene>
    <name evidence="1" type="ORF">PDE_08834</name>
</gene>
<dbReference type="PhylomeDB" id="S8BFK9"/>
<dbReference type="HOGENOM" id="CLU_081631_1_0_1"/>
<dbReference type="EMBL" id="KB644415">
    <property type="protein sequence ID" value="EPS33872.1"/>
    <property type="molecule type" value="Genomic_DNA"/>
</dbReference>
<keyword evidence="2" id="KW-1185">Reference proteome</keyword>
<name>S8BFK9_PENO1</name>
<evidence type="ECO:0000313" key="1">
    <source>
        <dbReference type="EMBL" id="EPS33872.1"/>
    </source>
</evidence>
<sequence length="190" mass="21284">MAQVSTQFVSFYVKSDVEPGKPASDRGEALLKVFRATKNQSGHRSSVWGRTVEDPSNIVWVIDWTDARCSINGKLLKPFLAKEDEPLTSIYATLSPPISSTDTLTKNPVTELCFLPFPGEMSEYEARRLHADLIRLRSILTVRLPQAEGPVSWSMGQIDRPSTVRSSEGTEANGVVYLRQMSRLRQKVEE</sequence>
<accession>S8BFK9</accession>
<dbReference type="Proteomes" id="UP000019376">
    <property type="component" value="Unassembled WGS sequence"/>
</dbReference>